<dbReference type="AlphaFoldDB" id="A0AA87RFN0"/>
<dbReference type="RefSeq" id="WP_146793529.1">
    <property type="nucleotide sequence ID" value="NZ_BJUU01000005.1"/>
</dbReference>
<dbReference type="Pfam" id="PF08818">
    <property type="entry name" value="DUF1801"/>
    <property type="match status" value="1"/>
</dbReference>
<gene>
    <name evidence="2" type="ORF">ABA31_11450</name>
</gene>
<feature type="domain" description="YdhG-like" evidence="1">
    <location>
        <begin position="27"/>
        <end position="131"/>
    </location>
</feature>
<protein>
    <recommendedName>
        <fullName evidence="1">YdhG-like domain-containing protein</fullName>
    </recommendedName>
</protein>
<name>A0AA87RFN0_9MICO</name>
<dbReference type="EMBL" id="BJUU01000005">
    <property type="protein sequence ID" value="GEK79794.1"/>
    <property type="molecule type" value="Genomic_DNA"/>
</dbReference>
<dbReference type="Proteomes" id="UP000321749">
    <property type="component" value="Unassembled WGS sequence"/>
</dbReference>
<comment type="caution">
    <text evidence="2">The sequence shown here is derived from an EMBL/GenBank/DDBJ whole genome shotgun (WGS) entry which is preliminary data.</text>
</comment>
<evidence type="ECO:0000313" key="2">
    <source>
        <dbReference type="EMBL" id="GEK79794.1"/>
    </source>
</evidence>
<proteinExistence type="predicted"/>
<accession>A0AA87RFN0</accession>
<dbReference type="InterPro" id="IPR014922">
    <property type="entry name" value="YdhG-like"/>
</dbReference>
<evidence type="ECO:0000259" key="1">
    <source>
        <dbReference type="Pfam" id="PF08818"/>
    </source>
</evidence>
<evidence type="ECO:0000313" key="3">
    <source>
        <dbReference type="Proteomes" id="UP000321749"/>
    </source>
</evidence>
<sequence length="142" mass="15423">MAEPKTKPTDASVDAFLDAAQPARRVEEGRRLAQLMREETGEEPVLWGPSIVGFGSFHYVSPSATSRTEGDWPKVGFSPRKGALTLYGLKDLPEGAALLPELGGYTEGAGCVYVKRLDAVDEAVLRQLVRIAARREDDPPRA</sequence>
<keyword evidence="3" id="KW-1185">Reference proteome</keyword>
<organism evidence="2 3">
    <name type="scientific">Agrococcus baldri</name>
    <dbReference type="NCBI Taxonomy" id="153730"/>
    <lineage>
        <taxon>Bacteria</taxon>
        <taxon>Bacillati</taxon>
        <taxon>Actinomycetota</taxon>
        <taxon>Actinomycetes</taxon>
        <taxon>Micrococcales</taxon>
        <taxon>Microbacteriaceae</taxon>
        <taxon>Agrococcus</taxon>
    </lineage>
</organism>
<reference evidence="2 3" key="1">
    <citation type="submission" date="2019-07" db="EMBL/GenBank/DDBJ databases">
        <title>Whole genome shotgun sequence of Agrococcus baldri NBRC 103055.</title>
        <authorList>
            <person name="Hosoyama A."/>
            <person name="Uohara A."/>
            <person name="Ohji S."/>
            <person name="Ichikawa N."/>
        </authorList>
    </citation>
    <scope>NUCLEOTIDE SEQUENCE [LARGE SCALE GENOMIC DNA]</scope>
    <source>
        <strain evidence="2 3">NBRC 103055</strain>
    </source>
</reference>